<protein>
    <recommendedName>
        <fullName evidence="8 9">7-methyl-GTP pyrophosphatase</fullName>
        <shortName evidence="9">m(7)GTP pyrophosphatase</shortName>
        <ecNumber evidence="9">3.6.1.-</ecNumber>
    </recommendedName>
</protein>
<evidence type="ECO:0000256" key="5">
    <source>
        <dbReference type="ARBA" id="ARBA00050213"/>
    </source>
</evidence>
<feature type="site" description="Important for substrate specificity" evidence="9">
    <location>
        <position position="70"/>
    </location>
</feature>
<dbReference type="EMBL" id="AP024714">
    <property type="protein sequence ID" value="BCX82283.1"/>
    <property type="molecule type" value="Genomic_DNA"/>
</dbReference>
<comment type="similarity">
    <text evidence="7 9">Belongs to the Maf family. YceF subfamily.</text>
</comment>
<dbReference type="KEGG" id="mcau:MIT9_P1869"/>
<feature type="active site" description="Proton acceptor" evidence="9">
    <location>
        <position position="69"/>
    </location>
</feature>
<dbReference type="Proteomes" id="UP001321825">
    <property type="component" value="Chromosome"/>
</dbReference>
<evidence type="ECO:0000256" key="9">
    <source>
        <dbReference type="HAMAP-Rule" id="MF_00528"/>
    </source>
</evidence>
<keyword evidence="4 9" id="KW-0546">Nucleotide metabolism</keyword>
<dbReference type="CDD" id="cd00555">
    <property type="entry name" value="Maf"/>
    <property type="match status" value="1"/>
</dbReference>
<dbReference type="InterPro" id="IPR029001">
    <property type="entry name" value="ITPase-like_fam"/>
</dbReference>
<dbReference type="InterPro" id="IPR003697">
    <property type="entry name" value="Maf-like"/>
</dbReference>
<evidence type="ECO:0000313" key="10">
    <source>
        <dbReference type="EMBL" id="BCX82283.1"/>
    </source>
</evidence>
<dbReference type="GO" id="GO:0009117">
    <property type="term" value="P:nucleotide metabolic process"/>
    <property type="evidence" value="ECO:0007669"/>
    <property type="project" value="UniProtKB-KW"/>
</dbReference>
<dbReference type="FunFam" id="3.90.950.10:FF:000005">
    <property type="entry name" value="7-methyl-GTP pyrophosphatase"/>
    <property type="match status" value="1"/>
</dbReference>
<dbReference type="GO" id="GO:0005737">
    <property type="term" value="C:cytoplasm"/>
    <property type="evidence" value="ECO:0007669"/>
    <property type="project" value="UniProtKB-SubCell"/>
</dbReference>
<dbReference type="AlphaFoldDB" id="A0AAU9CQQ2"/>
<name>A0AAU9CQQ2_9GAMM</name>
<dbReference type="RefSeq" id="WP_317704689.1">
    <property type="nucleotide sequence ID" value="NZ_AP024714.1"/>
</dbReference>
<dbReference type="Gene3D" id="3.90.950.10">
    <property type="match status" value="1"/>
</dbReference>
<dbReference type="PANTHER" id="PTHR43213">
    <property type="entry name" value="BIFUNCTIONAL DTTP/UTP PYROPHOSPHATASE/METHYLTRANSFERASE PROTEIN-RELATED"/>
    <property type="match status" value="1"/>
</dbReference>
<evidence type="ECO:0000313" key="11">
    <source>
        <dbReference type="Proteomes" id="UP001321825"/>
    </source>
</evidence>
<reference evidence="11" key="1">
    <citation type="journal article" date="2024" name="Int. J. Syst. Evol. Microbiol.">
        <title>Methylomarinovum tepidoasis sp. nov., a moderately thermophilic methanotroph of the family Methylothermaceae isolated from a deep-sea hydrothermal field.</title>
        <authorList>
            <person name="Hirayama H."/>
            <person name="Takaki Y."/>
            <person name="Abe M."/>
            <person name="Miyazaki M."/>
            <person name="Uematsu K."/>
            <person name="Matsui Y."/>
            <person name="Takai K."/>
        </authorList>
    </citation>
    <scope>NUCLEOTIDE SEQUENCE [LARGE SCALE GENOMIC DNA]</scope>
    <source>
        <strain evidence="11">IT-9</strain>
    </source>
</reference>
<keyword evidence="3 9" id="KW-0378">Hydrolase</keyword>
<comment type="subcellular location">
    <subcellularLocation>
        <location evidence="1 9">Cytoplasm</location>
    </subcellularLocation>
</comment>
<dbReference type="EC" id="3.6.1.-" evidence="9"/>
<feature type="site" description="Important for substrate specificity" evidence="9">
    <location>
        <position position="154"/>
    </location>
</feature>
<organism evidence="10 11">
    <name type="scientific">Methylomarinovum caldicuralii</name>
    <dbReference type="NCBI Taxonomy" id="438856"/>
    <lineage>
        <taxon>Bacteria</taxon>
        <taxon>Pseudomonadati</taxon>
        <taxon>Pseudomonadota</taxon>
        <taxon>Gammaproteobacteria</taxon>
        <taxon>Methylococcales</taxon>
        <taxon>Methylothermaceae</taxon>
        <taxon>Methylomarinovum</taxon>
    </lineage>
</organism>
<evidence type="ECO:0000256" key="2">
    <source>
        <dbReference type="ARBA" id="ARBA00022490"/>
    </source>
</evidence>
<evidence type="ECO:0000256" key="6">
    <source>
        <dbReference type="ARBA" id="ARBA00053369"/>
    </source>
</evidence>
<dbReference type="Pfam" id="PF02545">
    <property type="entry name" value="Maf"/>
    <property type="match status" value="1"/>
</dbReference>
<keyword evidence="2 9" id="KW-0963">Cytoplasm</keyword>
<evidence type="ECO:0000256" key="4">
    <source>
        <dbReference type="ARBA" id="ARBA00023080"/>
    </source>
</evidence>
<evidence type="ECO:0000256" key="3">
    <source>
        <dbReference type="ARBA" id="ARBA00022801"/>
    </source>
</evidence>
<dbReference type="PIRSF" id="PIRSF006305">
    <property type="entry name" value="Maf"/>
    <property type="match status" value="1"/>
</dbReference>
<gene>
    <name evidence="10" type="ORF">MIT9_P1869</name>
</gene>
<dbReference type="GO" id="GO:0047429">
    <property type="term" value="F:nucleoside triphosphate diphosphatase activity"/>
    <property type="evidence" value="ECO:0007669"/>
    <property type="project" value="InterPro"/>
</dbReference>
<comment type="function">
    <text evidence="6 9">Nucleoside triphosphate pyrophosphatase that hydrolyzes 7-methyl-GTP (m(7)GTP). May have a dual role in cell division arrest and in preventing the incorporation of modified nucleotides into cellular nucleic acids.</text>
</comment>
<comment type="catalytic activity">
    <reaction evidence="5 9">
        <text>N(7)-methyl-GTP + H2O = N(7)-methyl-GMP + diphosphate + H(+)</text>
        <dbReference type="Rhea" id="RHEA:58744"/>
        <dbReference type="ChEBI" id="CHEBI:15377"/>
        <dbReference type="ChEBI" id="CHEBI:15378"/>
        <dbReference type="ChEBI" id="CHEBI:33019"/>
        <dbReference type="ChEBI" id="CHEBI:58285"/>
        <dbReference type="ChEBI" id="CHEBI:87133"/>
    </reaction>
</comment>
<keyword evidence="11" id="KW-1185">Reference proteome</keyword>
<proteinExistence type="inferred from homology"/>
<dbReference type="SUPFAM" id="SSF52972">
    <property type="entry name" value="ITPase-like"/>
    <property type="match status" value="1"/>
</dbReference>
<comment type="caution">
    <text evidence="9">Lacks conserved residue(s) required for the propagation of feature annotation.</text>
</comment>
<evidence type="ECO:0000256" key="8">
    <source>
        <dbReference type="ARBA" id="ARBA00068163"/>
    </source>
</evidence>
<evidence type="ECO:0000256" key="1">
    <source>
        <dbReference type="ARBA" id="ARBA00004496"/>
    </source>
</evidence>
<evidence type="ECO:0000256" key="7">
    <source>
        <dbReference type="ARBA" id="ARBA00060749"/>
    </source>
</evidence>
<dbReference type="HAMAP" id="MF_00528">
    <property type="entry name" value="Maf"/>
    <property type="match status" value="1"/>
</dbReference>
<feature type="site" description="Important for substrate specificity" evidence="9">
    <location>
        <position position="12"/>
    </location>
</feature>
<dbReference type="NCBIfam" id="TIGR00172">
    <property type="entry name" value="maf"/>
    <property type="match status" value="1"/>
</dbReference>
<sequence length="194" mass="20928">MLPLVLASGSPYRRTLLARLGLPFEWAAPEIDETPHFNEAPEQLASRLAAAKARALAAQFPEHLIIGSDQVGLLGGRKLSKPGDFETAREQLLAAAGRTLSFHTGVSVLNSRSGRQLSAVDTCRVHLRPLTAAQIENYLRREQPYDCVGAFKSEGLGIALIARIEGDDPNTLVGLPLIQLVSLLKRFGIDVLAA</sequence>
<comment type="cofactor">
    <cofactor evidence="9">
        <name>a divalent metal cation</name>
        <dbReference type="ChEBI" id="CHEBI:60240"/>
    </cofactor>
</comment>
<accession>A0AAU9CQQ2</accession>
<dbReference type="PANTHER" id="PTHR43213:SF10">
    <property type="entry name" value="7-METHYL-GTP PYROPHOSPHATASE"/>
    <property type="match status" value="1"/>
</dbReference>